<sequence length="85" mass="9464">MSEHDPTAQETAVREAEEKARKAQEDAEQAQLPYKWTQSIGDVDVTIAVAGNLRGRDLDVVLTKTKIKVAVRGEEAIIEVCFFFT</sequence>
<feature type="non-terminal residue" evidence="3">
    <location>
        <position position="85"/>
    </location>
</feature>
<evidence type="ECO:0000313" key="4">
    <source>
        <dbReference type="Proteomes" id="UP000247810"/>
    </source>
</evidence>
<dbReference type="OrthoDB" id="416217at2759"/>
<feature type="domain" description="CS" evidence="2">
    <location>
        <begin position="33"/>
        <end position="79"/>
    </location>
</feature>
<evidence type="ECO:0000256" key="1">
    <source>
        <dbReference type="SAM" id="MobiDB-lite"/>
    </source>
</evidence>
<dbReference type="InterPro" id="IPR008978">
    <property type="entry name" value="HSP20-like_chaperone"/>
</dbReference>
<keyword evidence="4" id="KW-1185">Reference proteome</keyword>
<organism evidence="3 4">
    <name type="scientific">Aspergillus ellipticus CBS 707.79</name>
    <dbReference type="NCBI Taxonomy" id="1448320"/>
    <lineage>
        <taxon>Eukaryota</taxon>
        <taxon>Fungi</taxon>
        <taxon>Dikarya</taxon>
        <taxon>Ascomycota</taxon>
        <taxon>Pezizomycotina</taxon>
        <taxon>Eurotiomycetes</taxon>
        <taxon>Eurotiomycetidae</taxon>
        <taxon>Eurotiales</taxon>
        <taxon>Aspergillaceae</taxon>
        <taxon>Aspergillus</taxon>
        <taxon>Aspergillus subgen. Circumdati</taxon>
    </lineage>
</organism>
<dbReference type="EMBL" id="KZ825966">
    <property type="protein sequence ID" value="PYH90857.1"/>
    <property type="molecule type" value="Genomic_DNA"/>
</dbReference>
<feature type="region of interest" description="Disordered" evidence="1">
    <location>
        <begin position="1"/>
        <end position="29"/>
    </location>
</feature>
<dbReference type="Pfam" id="PF04969">
    <property type="entry name" value="CS"/>
    <property type="match status" value="1"/>
</dbReference>
<gene>
    <name evidence="3" type="ORF">BO71DRAFT_281923</name>
</gene>
<dbReference type="STRING" id="1448320.A0A319D8L6"/>
<evidence type="ECO:0000313" key="3">
    <source>
        <dbReference type="EMBL" id="PYH90857.1"/>
    </source>
</evidence>
<dbReference type="SUPFAM" id="SSF49764">
    <property type="entry name" value="HSP20-like chaperones"/>
    <property type="match status" value="1"/>
</dbReference>
<proteinExistence type="predicted"/>
<feature type="compositionally biased region" description="Basic and acidic residues" evidence="1">
    <location>
        <begin position="1"/>
        <end position="25"/>
    </location>
</feature>
<name>A0A319D8L6_9EURO</name>
<protein>
    <recommendedName>
        <fullName evidence="2">CS domain-containing protein</fullName>
    </recommendedName>
</protein>
<accession>A0A319D8L6</accession>
<dbReference type="Gene3D" id="2.60.40.790">
    <property type="match status" value="1"/>
</dbReference>
<reference evidence="3 4" key="1">
    <citation type="submission" date="2018-02" db="EMBL/GenBank/DDBJ databases">
        <title>The genomes of Aspergillus section Nigri reveals drivers in fungal speciation.</title>
        <authorList>
            <consortium name="DOE Joint Genome Institute"/>
            <person name="Vesth T.C."/>
            <person name="Nybo J."/>
            <person name="Theobald S."/>
            <person name="Brandl J."/>
            <person name="Frisvad J.C."/>
            <person name="Nielsen K.F."/>
            <person name="Lyhne E.K."/>
            <person name="Kogle M.E."/>
            <person name="Kuo A."/>
            <person name="Riley R."/>
            <person name="Clum A."/>
            <person name="Nolan M."/>
            <person name="Lipzen A."/>
            <person name="Salamov A."/>
            <person name="Henrissat B."/>
            <person name="Wiebenga A."/>
            <person name="De vries R.P."/>
            <person name="Grigoriev I.V."/>
            <person name="Mortensen U.H."/>
            <person name="Andersen M.R."/>
            <person name="Baker S.E."/>
        </authorList>
    </citation>
    <scope>NUCLEOTIDE SEQUENCE [LARGE SCALE GENOMIC DNA]</scope>
    <source>
        <strain evidence="3 4">CBS 707.79</strain>
    </source>
</reference>
<dbReference type="InterPro" id="IPR007052">
    <property type="entry name" value="CS_dom"/>
</dbReference>
<dbReference type="Proteomes" id="UP000247810">
    <property type="component" value="Unassembled WGS sequence"/>
</dbReference>
<dbReference type="AlphaFoldDB" id="A0A319D8L6"/>
<evidence type="ECO:0000259" key="2">
    <source>
        <dbReference type="Pfam" id="PF04969"/>
    </source>
</evidence>
<dbReference type="VEuPathDB" id="FungiDB:BO71DRAFT_281923"/>